<evidence type="ECO:0000256" key="3">
    <source>
        <dbReference type="SAM" id="Phobius"/>
    </source>
</evidence>
<proteinExistence type="predicted"/>
<comment type="caution">
    <text evidence="4">The sequence shown here is derived from an EMBL/GenBank/DDBJ whole genome shotgun (WGS) entry which is preliminary data.</text>
</comment>
<reference evidence="4 5" key="1">
    <citation type="submission" date="2020-05" db="EMBL/GenBank/DDBJ databases">
        <title>MicrobeNet Type strains.</title>
        <authorList>
            <person name="Nicholson A.C."/>
        </authorList>
    </citation>
    <scope>NUCLEOTIDE SEQUENCE [LARGE SCALE GENOMIC DNA]</scope>
    <source>
        <strain evidence="4 5">JCM 14547</strain>
    </source>
</reference>
<feature type="coiled-coil region" evidence="1">
    <location>
        <begin position="166"/>
        <end position="231"/>
    </location>
</feature>
<keyword evidence="5" id="KW-1185">Reference proteome</keyword>
<keyword evidence="3" id="KW-1133">Transmembrane helix</keyword>
<name>A0A849BKS5_9ACTN</name>
<evidence type="ECO:0008006" key="6">
    <source>
        <dbReference type="Google" id="ProtNLM"/>
    </source>
</evidence>
<evidence type="ECO:0000313" key="5">
    <source>
        <dbReference type="Proteomes" id="UP000555552"/>
    </source>
</evidence>
<dbReference type="Proteomes" id="UP000555552">
    <property type="component" value="Unassembled WGS sequence"/>
</dbReference>
<feature type="region of interest" description="Disordered" evidence="2">
    <location>
        <begin position="292"/>
        <end position="329"/>
    </location>
</feature>
<keyword evidence="3" id="KW-0812">Transmembrane</keyword>
<gene>
    <name evidence="4" type="ORF">HLB09_02135</name>
</gene>
<sequence length="329" mass="34041">MSSTKPSTGPSEVPVEVVTVDREPVSPLTALRRHWVVGAVLTIAGALTGAALGAATPASFTSESRVAVGSNDLLALSVPGYAYAAGQLAASTARYVDNSQALGALEPVLGEDAAEVEDVSASPIPESNIIRVEVTAATSDVATRATAAVTDYLLEQSSRVNTSSDADELLGQYADLSREVAQTRAERDSLSASIQSAPATAPPSPDVQAQLVDLEAQLAVLSARQGALEARYQDAVTSDDLSYQLVTVAEAAPSFDTSTTQVQRYGLVGLVAGLLLGLLAAVLLDRARRRPRPAGVVTDEPGGVDSLLETDRSGDGRTTVAETRARDRS</sequence>
<protein>
    <recommendedName>
        <fullName evidence="6">Chain length determinant protein</fullName>
    </recommendedName>
</protein>
<feature type="transmembrane region" description="Helical" evidence="3">
    <location>
        <begin position="265"/>
        <end position="284"/>
    </location>
</feature>
<organism evidence="4 5">
    <name type="scientific">Pseudokineococcus marinus</name>
    <dbReference type="NCBI Taxonomy" id="351215"/>
    <lineage>
        <taxon>Bacteria</taxon>
        <taxon>Bacillati</taxon>
        <taxon>Actinomycetota</taxon>
        <taxon>Actinomycetes</taxon>
        <taxon>Kineosporiales</taxon>
        <taxon>Kineosporiaceae</taxon>
        <taxon>Pseudokineococcus</taxon>
    </lineage>
</organism>
<evidence type="ECO:0000256" key="1">
    <source>
        <dbReference type="SAM" id="Coils"/>
    </source>
</evidence>
<evidence type="ECO:0000256" key="2">
    <source>
        <dbReference type="SAM" id="MobiDB-lite"/>
    </source>
</evidence>
<keyword evidence="1" id="KW-0175">Coiled coil</keyword>
<accession>A0A849BKS5</accession>
<evidence type="ECO:0000313" key="4">
    <source>
        <dbReference type="EMBL" id="NNH21903.1"/>
    </source>
</evidence>
<keyword evidence="3" id="KW-0472">Membrane</keyword>
<dbReference type="AlphaFoldDB" id="A0A849BKS5"/>
<dbReference type="RefSeq" id="WP_171201761.1">
    <property type="nucleotide sequence ID" value="NZ_BAAANP010000021.1"/>
</dbReference>
<dbReference type="EMBL" id="JABEMA010000011">
    <property type="protein sequence ID" value="NNH21903.1"/>
    <property type="molecule type" value="Genomic_DNA"/>
</dbReference>